<proteinExistence type="predicted"/>
<dbReference type="EMBL" id="POUK01000008">
    <property type="protein sequence ID" value="PNF75129.1"/>
    <property type="molecule type" value="Genomic_DNA"/>
</dbReference>
<name>A0A8E2QAM1_9GAMM</name>
<dbReference type="PANTHER" id="PTHR30441:SF8">
    <property type="entry name" value="DUF748 DOMAIN-CONTAINING PROTEIN"/>
    <property type="match status" value="1"/>
</dbReference>
<dbReference type="InterPro" id="IPR052894">
    <property type="entry name" value="AsmA-related"/>
</dbReference>
<dbReference type="InterPro" id="IPR008023">
    <property type="entry name" value="DUF748"/>
</dbReference>
<dbReference type="PANTHER" id="PTHR30441">
    <property type="entry name" value="DUF748 DOMAIN-CONTAINING PROTEIN"/>
    <property type="match status" value="1"/>
</dbReference>
<sequence>MPNGMKRALTVVVSVLVCYCLLGFLILPGVAQRIANQQLARYATKPATLERLELNPFTLELTAFNLGIGEPNARQVAFERLYLNLSWDSLWTRTLHLADIQLDKPAVQAEFDPQGTLNLSRLFELPPSPEPAAEEPGEVFPLRIDRLQLAGGDVGFRDLRPSEAINLRYDALNIELHNLATRSDGSADASLVANGPSGGRIAWQGQFSLAPITSSGELKADGLLLKDIWPYVHDIVPLRLQDGRLDVSTAYRLDLSEGTQLLLDKAKITLAPLAIDAPDGKALVRLESLEIDETALDLVEQRVTIGNLRSSKLETWAARNVDGTLDWQTLFARPTPSRAATPEPLPEAAVEAPAAGGASEPAAPRPWQVLVRNAELRDYRVHLADRVPEQDVALEVGPLDLTLRDFDSLGTTPFQLALQSGIGRQGSLQAEGQLQLSPASGTLAISTRDIDLRIAQAYLTPFVHLELRSGLLDSQLKAELQSTEPLAFSVTGQADITQLHTLDTIGNRDLAKWERLHLEQIDYRHPRSLSIAKVQLQQPYARFIINPDLTTNINDLLIKQPEPATGSPKAAQPEPASTPLALHIGGIEIADGSANFADLSLRPPFGTAIQGLNGRIGTLDNRQQKPAAVDIKGKVDRYAPVSIKGQLTPFDPLQSLDIATSFKQVELTTLTPYSSKFAGYRIRKGRLNLDLHYRIQQGQLNAENKVVVEQLQLGEKVDSPDAVDLPIRLAVALLKDTKGTISIELPVTGNLNDPQFSVMPIVWQTLRNLVLRAAQAPFKFIAGLVDGDQVDLSQIAFAAGSSELDDEARKALDTLVDALQQRPALRLEVEGMAAGSSDGPLLAEQRLQREYQQTQYRILQRRGDKVPADPSLLQVDEENKAVLLEGIYRSRLKQQPPAQWKELEDEERAARLRDAVIASWAQSSVLLRTLSRDRAAAIKGYLVDHGLNAERVFLLDTGTTEPQADGRVATALHLGSE</sequence>
<dbReference type="Pfam" id="PF05359">
    <property type="entry name" value="DUF748"/>
    <property type="match status" value="1"/>
</dbReference>
<dbReference type="RefSeq" id="WP_102829549.1">
    <property type="nucleotide sequence ID" value="NZ_CP065721.1"/>
</dbReference>
<keyword evidence="3" id="KW-1185">Reference proteome</keyword>
<comment type="caution">
    <text evidence="2">The sequence shown here is derived from an EMBL/GenBank/DDBJ whole genome shotgun (WGS) entry which is preliminary data.</text>
</comment>
<organism evidence="2 3">
    <name type="scientific">Stutzerimonas degradans</name>
    <dbReference type="NCBI Taxonomy" id="2968968"/>
    <lineage>
        <taxon>Bacteria</taxon>
        <taxon>Pseudomonadati</taxon>
        <taxon>Pseudomonadota</taxon>
        <taxon>Gammaproteobacteria</taxon>
        <taxon>Pseudomonadales</taxon>
        <taxon>Pseudomonadaceae</taxon>
        <taxon>Stutzerimonas</taxon>
    </lineage>
</organism>
<evidence type="ECO:0000313" key="2">
    <source>
        <dbReference type="EMBL" id="PNF75129.1"/>
    </source>
</evidence>
<feature type="region of interest" description="Disordered" evidence="1">
    <location>
        <begin position="335"/>
        <end position="362"/>
    </location>
</feature>
<feature type="compositionally biased region" description="Low complexity" evidence="1">
    <location>
        <begin position="339"/>
        <end position="362"/>
    </location>
</feature>
<evidence type="ECO:0000313" key="3">
    <source>
        <dbReference type="Proteomes" id="UP000235881"/>
    </source>
</evidence>
<dbReference type="Gene3D" id="3.30.1330.60">
    <property type="entry name" value="OmpA-like domain"/>
    <property type="match status" value="1"/>
</dbReference>
<gene>
    <name evidence="2" type="ORF">CXK95_18070</name>
</gene>
<dbReference type="GO" id="GO:0090313">
    <property type="term" value="P:regulation of protein targeting to membrane"/>
    <property type="evidence" value="ECO:0007669"/>
    <property type="project" value="TreeGrafter"/>
</dbReference>
<dbReference type="InterPro" id="IPR036737">
    <property type="entry name" value="OmpA-like_sf"/>
</dbReference>
<reference evidence="2 3" key="1">
    <citation type="submission" date="2018-01" db="EMBL/GenBank/DDBJ databases">
        <title>Denitrification phenotypes of diverse strains of Pseudomonas stutzeri.</title>
        <authorList>
            <person name="Milligan D.A."/>
            <person name="Bergaust L."/>
            <person name="Bakken L.R."/>
            <person name="Frostegard A."/>
        </authorList>
    </citation>
    <scope>NUCLEOTIDE SEQUENCE [LARGE SCALE GENOMIC DNA]</scope>
    <source>
        <strain evidence="2 3">DSM 50238</strain>
    </source>
</reference>
<protein>
    <recommendedName>
        <fullName evidence="4">DUF748 domain-containing protein</fullName>
    </recommendedName>
</protein>
<dbReference type="AlphaFoldDB" id="A0A8E2QAM1"/>
<evidence type="ECO:0000256" key="1">
    <source>
        <dbReference type="SAM" id="MobiDB-lite"/>
    </source>
</evidence>
<accession>A0A8E2QAM1</accession>
<evidence type="ECO:0008006" key="4">
    <source>
        <dbReference type="Google" id="ProtNLM"/>
    </source>
</evidence>
<dbReference type="Proteomes" id="UP000235881">
    <property type="component" value="Unassembled WGS sequence"/>
</dbReference>
<dbReference type="SUPFAM" id="SSF103088">
    <property type="entry name" value="OmpA-like"/>
    <property type="match status" value="2"/>
</dbReference>
<dbReference type="GO" id="GO:0005886">
    <property type="term" value="C:plasma membrane"/>
    <property type="evidence" value="ECO:0007669"/>
    <property type="project" value="TreeGrafter"/>
</dbReference>